<dbReference type="SUPFAM" id="SSF46626">
    <property type="entry name" value="Cytochrome c"/>
    <property type="match status" value="2"/>
</dbReference>
<evidence type="ECO:0000259" key="11">
    <source>
        <dbReference type="PROSITE" id="PS51007"/>
    </source>
</evidence>
<sequence length="233" mass="24336">MKRVLSRMLVASGLVLGASVHSMSFAADGAAGPAKPDAAKGAQLYDQGDASRGVIACASCHGAAGSSTIPANPNLAAQPHEYLVKQLTEFKVKEGEKLPLRMGPGGNPTPMTAMAQPLTAQDMQNVALYLSQQPLKEPATAGHENLVELGQKIWRGGLADRNVPACAACHGATGAGIPGQYPRLSGQFSSYIEEQLKLFRSGERGNSVPMHDIADRMSDADIKAVADYAAGLR</sequence>
<feature type="signal peptide" evidence="10">
    <location>
        <begin position="1"/>
        <end position="26"/>
    </location>
</feature>
<keyword evidence="2" id="KW-0813">Transport</keyword>
<dbReference type="KEGG" id="bbh:BN112_3347"/>
<organism evidence="12 13">
    <name type="scientific">Bordetella bronchiseptica 253</name>
    <dbReference type="NCBI Taxonomy" id="568707"/>
    <lineage>
        <taxon>Bacteria</taxon>
        <taxon>Pseudomonadati</taxon>
        <taxon>Pseudomonadota</taxon>
        <taxon>Betaproteobacteria</taxon>
        <taxon>Burkholderiales</taxon>
        <taxon>Alcaligenaceae</taxon>
        <taxon>Bordetella</taxon>
    </lineage>
</organism>
<dbReference type="PIRSF" id="PIRSF000005">
    <property type="entry name" value="Cytochrome_c4"/>
    <property type="match status" value="1"/>
</dbReference>
<dbReference type="PROSITE" id="PS51007">
    <property type="entry name" value="CYTC"/>
    <property type="match status" value="2"/>
</dbReference>
<dbReference type="Pfam" id="PF00034">
    <property type="entry name" value="Cytochrom_C"/>
    <property type="match status" value="2"/>
</dbReference>
<dbReference type="EMBL" id="HE965806">
    <property type="protein sequence ID" value="CCJ55261.1"/>
    <property type="molecule type" value="Genomic_DNA"/>
</dbReference>
<name>A0A0C6PAA8_BORBO</name>
<dbReference type="InterPro" id="IPR009056">
    <property type="entry name" value="Cyt_c-like_dom"/>
</dbReference>
<dbReference type="OrthoDB" id="9773456at2"/>
<dbReference type="GeneID" id="69600122"/>
<dbReference type="GO" id="GO:0005506">
    <property type="term" value="F:iron ion binding"/>
    <property type="evidence" value="ECO:0007669"/>
    <property type="project" value="InterPro"/>
</dbReference>
<feature type="binding site" description="covalent" evidence="8">
    <location>
        <position position="169"/>
    </location>
    <ligand>
        <name>heme c</name>
        <dbReference type="ChEBI" id="CHEBI:61717"/>
        <label>2</label>
    </ligand>
</feature>
<evidence type="ECO:0000256" key="8">
    <source>
        <dbReference type="PIRSR" id="PIRSR000005-1"/>
    </source>
</evidence>
<feature type="chain" id="PRO_5002190153" evidence="10">
    <location>
        <begin position="27"/>
        <end position="233"/>
    </location>
</feature>
<dbReference type="InterPro" id="IPR050597">
    <property type="entry name" value="Cytochrome_c_Oxidase_Subunit"/>
</dbReference>
<evidence type="ECO:0000256" key="2">
    <source>
        <dbReference type="ARBA" id="ARBA00022448"/>
    </source>
</evidence>
<dbReference type="HOGENOM" id="CLU_076280_2_0_4"/>
<dbReference type="RefSeq" id="WP_003806941.1">
    <property type="nucleotide sequence ID" value="NC_019382.1"/>
</dbReference>
<dbReference type="Proteomes" id="UP000007564">
    <property type="component" value="Chromosome"/>
</dbReference>
<feature type="binding site" description="covalent" evidence="8">
    <location>
        <position position="57"/>
    </location>
    <ligand>
        <name>heme c</name>
        <dbReference type="ChEBI" id="CHEBI:61717"/>
        <label>1</label>
    </ligand>
</feature>
<evidence type="ECO:0000256" key="9">
    <source>
        <dbReference type="PIRSR" id="PIRSR000005-2"/>
    </source>
</evidence>
<accession>A0A0C6PAA8</accession>
<dbReference type="InterPro" id="IPR024167">
    <property type="entry name" value="Cytochrome_c4-like"/>
</dbReference>
<feature type="binding site" description="axial binding residue" evidence="9">
    <location>
        <position position="210"/>
    </location>
    <ligand>
        <name>heme c</name>
        <dbReference type="ChEBI" id="CHEBI:61717"/>
        <label>2</label>
    </ligand>
    <ligandPart>
        <name>Fe</name>
        <dbReference type="ChEBI" id="CHEBI:18248"/>
    </ligandPart>
</feature>
<feature type="binding site" description="covalent" evidence="8">
    <location>
        <position position="60"/>
    </location>
    <ligand>
        <name>heme c</name>
        <dbReference type="ChEBI" id="CHEBI:61717"/>
        <label>1</label>
    </ligand>
</feature>
<comment type="PTM">
    <text evidence="8">Binds 2 heme c groups covalently per subunit.</text>
</comment>
<feature type="binding site" description="axial binding residue" evidence="9">
    <location>
        <position position="111"/>
    </location>
    <ligand>
        <name>heme c</name>
        <dbReference type="ChEBI" id="CHEBI:61717"/>
        <label>1</label>
    </ligand>
    <ligandPart>
        <name>Fe</name>
        <dbReference type="ChEBI" id="CHEBI:18248"/>
    </ligandPart>
</feature>
<dbReference type="GO" id="GO:0020037">
    <property type="term" value="F:heme binding"/>
    <property type="evidence" value="ECO:0007669"/>
    <property type="project" value="InterPro"/>
</dbReference>
<keyword evidence="6" id="KW-0249">Electron transport</keyword>
<evidence type="ECO:0000256" key="3">
    <source>
        <dbReference type="ARBA" id="ARBA00022617"/>
    </source>
</evidence>
<feature type="binding site" description="axial binding residue" evidence="9">
    <location>
        <position position="61"/>
    </location>
    <ligand>
        <name>heme c</name>
        <dbReference type="ChEBI" id="CHEBI:61717"/>
        <label>1</label>
    </ligand>
    <ligandPart>
        <name>Fe</name>
        <dbReference type="ChEBI" id="CHEBI:18248"/>
    </ligandPart>
</feature>
<keyword evidence="10" id="KW-0732">Signal</keyword>
<reference evidence="12 13" key="1">
    <citation type="journal article" date="2012" name="BMC Genomics">
        <title>Comparative genomics of the classical Bordetella subspecies: the evolution and exchange of virulence-associated diversity amongst closely related pathogens.</title>
        <authorList>
            <person name="Park J."/>
            <person name="Zhang Y."/>
            <person name="Buboltz A.M."/>
            <person name="Zhang X."/>
            <person name="Schuster S.C."/>
            <person name="Ahuja U."/>
            <person name="Liu M."/>
            <person name="Miller J.F."/>
            <person name="Sebaihia M."/>
            <person name="Bentley S.D."/>
            <person name="Parkhill J."/>
            <person name="Harvill E.T."/>
        </authorList>
    </citation>
    <scope>NUCLEOTIDE SEQUENCE [LARGE SCALE GENOMIC DNA]</scope>
    <source>
        <strain evidence="12 13">253</strain>
    </source>
</reference>
<keyword evidence="3 8" id="KW-0349">Heme</keyword>
<dbReference type="PANTHER" id="PTHR33751:SF9">
    <property type="entry name" value="CYTOCHROME C4"/>
    <property type="match status" value="1"/>
</dbReference>
<feature type="binding site" description="axial binding residue" evidence="9">
    <location>
        <position position="170"/>
    </location>
    <ligand>
        <name>heme c</name>
        <dbReference type="ChEBI" id="CHEBI:61717"/>
        <label>2</label>
    </ligand>
    <ligandPart>
        <name>Fe</name>
        <dbReference type="ChEBI" id="CHEBI:18248"/>
    </ligandPart>
</feature>
<feature type="domain" description="Cytochrome c" evidence="11">
    <location>
        <begin position="36"/>
        <end position="134"/>
    </location>
</feature>
<dbReference type="GO" id="GO:0009055">
    <property type="term" value="F:electron transfer activity"/>
    <property type="evidence" value="ECO:0007669"/>
    <property type="project" value="InterPro"/>
</dbReference>
<protein>
    <submittedName>
        <fullName evidence="12">Putative cytochrome C</fullName>
    </submittedName>
</protein>
<evidence type="ECO:0000313" key="12">
    <source>
        <dbReference type="EMBL" id="CCJ55261.1"/>
    </source>
</evidence>
<dbReference type="PANTHER" id="PTHR33751">
    <property type="entry name" value="CBB3-TYPE CYTOCHROME C OXIDASE SUBUNIT FIXP"/>
    <property type="match status" value="1"/>
</dbReference>
<proteinExistence type="predicted"/>
<evidence type="ECO:0000256" key="5">
    <source>
        <dbReference type="ARBA" id="ARBA00022764"/>
    </source>
</evidence>
<evidence type="ECO:0000256" key="4">
    <source>
        <dbReference type="ARBA" id="ARBA00022723"/>
    </source>
</evidence>
<evidence type="ECO:0000256" key="1">
    <source>
        <dbReference type="ARBA" id="ARBA00004418"/>
    </source>
</evidence>
<dbReference type="AlphaFoldDB" id="A0A0C6PAA8"/>
<feature type="binding site" description="covalent" evidence="8">
    <location>
        <position position="166"/>
    </location>
    <ligand>
        <name>heme c</name>
        <dbReference type="ChEBI" id="CHEBI:61717"/>
        <label>2</label>
    </ligand>
</feature>
<dbReference type="InterPro" id="IPR036909">
    <property type="entry name" value="Cyt_c-like_dom_sf"/>
</dbReference>
<evidence type="ECO:0000256" key="6">
    <source>
        <dbReference type="ARBA" id="ARBA00022982"/>
    </source>
</evidence>
<keyword evidence="7 9" id="KW-0408">Iron</keyword>
<keyword evidence="5" id="KW-0574">Periplasm</keyword>
<evidence type="ECO:0000256" key="10">
    <source>
        <dbReference type="SAM" id="SignalP"/>
    </source>
</evidence>
<dbReference type="Gene3D" id="1.10.760.10">
    <property type="entry name" value="Cytochrome c-like domain"/>
    <property type="match status" value="2"/>
</dbReference>
<evidence type="ECO:0000256" key="7">
    <source>
        <dbReference type="ARBA" id="ARBA00023004"/>
    </source>
</evidence>
<gene>
    <name evidence="12" type="ORF">BN112_3347</name>
</gene>
<comment type="subcellular location">
    <subcellularLocation>
        <location evidence="1">Periplasm</location>
    </subcellularLocation>
</comment>
<feature type="domain" description="Cytochrome c" evidence="11">
    <location>
        <begin position="145"/>
        <end position="233"/>
    </location>
</feature>
<dbReference type="GO" id="GO:0042597">
    <property type="term" value="C:periplasmic space"/>
    <property type="evidence" value="ECO:0007669"/>
    <property type="project" value="UniProtKB-SubCell"/>
</dbReference>
<keyword evidence="4 9" id="KW-0479">Metal-binding</keyword>
<evidence type="ECO:0000313" key="13">
    <source>
        <dbReference type="Proteomes" id="UP000007564"/>
    </source>
</evidence>